<evidence type="ECO:0000256" key="1">
    <source>
        <dbReference type="SAM" id="MobiDB-lite"/>
    </source>
</evidence>
<evidence type="ECO:0000313" key="3">
    <source>
        <dbReference type="Proteomes" id="UP000027138"/>
    </source>
</evidence>
<proteinExistence type="predicted"/>
<dbReference type="AlphaFoldDB" id="A0A067L2L4"/>
<organism evidence="2 3">
    <name type="scientific">Jatropha curcas</name>
    <name type="common">Barbados nut</name>
    <dbReference type="NCBI Taxonomy" id="180498"/>
    <lineage>
        <taxon>Eukaryota</taxon>
        <taxon>Viridiplantae</taxon>
        <taxon>Streptophyta</taxon>
        <taxon>Embryophyta</taxon>
        <taxon>Tracheophyta</taxon>
        <taxon>Spermatophyta</taxon>
        <taxon>Magnoliopsida</taxon>
        <taxon>eudicotyledons</taxon>
        <taxon>Gunneridae</taxon>
        <taxon>Pentapetalae</taxon>
        <taxon>rosids</taxon>
        <taxon>fabids</taxon>
        <taxon>Malpighiales</taxon>
        <taxon>Euphorbiaceae</taxon>
        <taxon>Crotonoideae</taxon>
        <taxon>Jatropheae</taxon>
        <taxon>Jatropha</taxon>
    </lineage>
</organism>
<sequence>MSGAILSEGISAQVKATLEFQRENLKQQTDSNKGESDYCHSASQASSRLVVPSTPPPKLIEAERVVDEVKEGQAVLETNNSNLANGFEEHASKDNIVCMREFFSDYIAPGTIKDLAISEVGPIQIVKNVLDPPYSIDVARDLSTSETNNRSVGQGNGPLLTDNGLNNLAVISNSLVVVNGTKNESNTGLFNKGCLSNDLEKEEQYPLVTYKSNYHKTLAMTRAKFYASRTSNLPNRNLLQSINEEAADELEEAKKTGNWGKKLGYSLKVRI</sequence>
<accession>A0A067L2L4</accession>
<keyword evidence="3" id="KW-1185">Reference proteome</keyword>
<evidence type="ECO:0000313" key="2">
    <source>
        <dbReference type="EMBL" id="KDP42667.1"/>
    </source>
</evidence>
<gene>
    <name evidence="2" type="ORF">JCGZ_00171</name>
</gene>
<name>A0A067L2L4_JATCU</name>
<feature type="region of interest" description="Disordered" evidence="1">
    <location>
        <begin position="26"/>
        <end position="54"/>
    </location>
</feature>
<reference evidence="2 3" key="1">
    <citation type="journal article" date="2014" name="PLoS ONE">
        <title>Global Analysis of Gene Expression Profiles in Physic Nut (Jatropha curcas L.) Seedlings Exposed to Salt Stress.</title>
        <authorList>
            <person name="Zhang L."/>
            <person name="Zhang C."/>
            <person name="Wu P."/>
            <person name="Chen Y."/>
            <person name="Li M."/>
            <person name="Jiang H."/>
            <person name="Wu G."/>
        </authorList>
    </citation>
    <scope>NUCLEOTIDE SEQUENCE [LARGE SCALE GENOMIC DNA]</scope>
    <source>
        <strain evidence="3">cv. GZQX0401</strain>
        <tissue evidence="2">Young leaves</tissue>
    </source>
</reference>
<protein>
    <submittedName>
        <fullName evidence="2">Uncharacterized protein</fullName>
    </submittedName>
</protein>
<dbReference type="Proteomes" id="UP000027138">
    <property type="component" value="Unassembled WGS sequence"/>
</dbReference>
<dbReference type="EMBL" id="KK914289">
    <property type="protein sequence ID" value="KDP42667.1"/>
    <property type="molecule type" value="Genomic_DNA"/>
</dbReference>